<feature type="coiled-coil region" evidence="1">
    <location>
        <begin position="83"/>
        <end position="110"/>
    </location>
</feature>
<gene>
    <name evidence="2" type="ordered locus">THI_0083</name>
    <name evidence="3" type="ORF">THICB1_110365</name>
</gene>
<dbReference type="Proteomes" id="UP000078599">
    <property type="component" value="Unassembled WGS sequence"/>
</dbReference>
<dbReference type="Proteomes" id="UP000002372">
    <property type="component" value="Chromosome"/>
</dbReference>
<organism evidence="2 4">
    <name type="scientific">Thiomonas arsenitoxydans (strain DSM 22701 / CIP 110005 / 3As)</name>
    <dbReference type="NCBI Taxonomy" id="426114"/>
    <lineage>
        <taxon>Bacteria</taxon>
        <taxon>Pseudomonadati</taxon>
        <taxon>Pseudomonadota</taxon>
        <taxon>Betaproteobacteria</taxon>
        <taxon>Burkholderiales</taxon>
        <taxon>Thiomonas</taxon>
    </lineage>
</organism>
<evidence type="ECO:0000313" key="4">
    <source>
        <dbReference type="Proteomes" id="UP000002372"/>
    </source>
</evidence>
<dbReference type="HOGENOM" id="CLU_130970_0_0_4"/>
<dbReference type="AlphaFoldDB" id="D6CKC9"/>
<evidence type="ECO:0000313" key="3">
    <source>
        <dbReference type="EMBL" id="CQR28217.1"/>
    </source>
</evidence>
<dbReference type="EMBL" id="CTRI01000003">
    <property type="protein sequence ID" value="CQR28217.1"/>
    <property type="molecule type" value="Genomic_DNA"/>
</dbReference>
<reference evidence="3 5" key="4">
    <citation type="submission" date="2015-03" db="EMBL/GenBank/DDBJ databases">
        <authorList>
            <person name="Regsiter A."/>
            <person name="william w."/>
        </authorList>
    </citation>
    <scope>NUCLEOTIDE SEQUENCE [LARGE SCALE GENOMIC DNA]</scope>
    <source>
        <strain evidence="3 5">CB1</strain>
    </source>
</reference>
<reference evidence="2" key="3">
    <citation type="submission" date="2010-07" db="EMBL/GenBank/DDBJ databases">
        <authorList>
            <person name="Genoscope - CEA"/>
        </authorList>
    </citation>
    <scope>NUCLEOTIDE SEQUENCE</scope>
    <source>
        <strain evidence="2">3As</strain>
    </source>
</reference>
<proteinExistence type="predicted"/>
<dbReference type="OrthoDB" id="8702396at2"/>
<evidence type="ECO:0000313" key="2">
    <source>
        <dbReference type="EMBL" id="CAZ86842.1"/>
    </source>
</evidence>
<evidence type="ECO:0000313" key="5">
    <source>
        <dbReference type="Proteomes" id="UP000078599"/>
    </source>
</evidence>
<accession>D6CKC9</accession>
<name>D6CKC9_THIA3</name>
<keyword evidence="1" id="KW-0175">Coiled coil</keyword>
<dbReference type="RefSeq" id="WP_013104229.1">
    <property type="nucleotide sequence ID" value="NC_014145.1"/>
</dbReference>
<reference evidence="4" key="2">
    <citation type="journal article" date="2010" name="PLoS Genet.">
        <title>Structure, function, and evolution of the Thiomonas spp. genome.</title>
        <authorList>
            <person name="Arsene-Ploetze F."/>
            <person name="Koechler S."/>
            <person name="Marchal M."/>
            <person name="Coppee J.Y."/>
            <person name="Chandler M."/>
            <person name="Bonnefoy V."/>
            <person name="Brochier-Armanet C."/>
            <person name="Barakat M."/>
            <person name="Barbe V."/>
            <person name="Battaglia-Brunet F."/>
            <person name="Bruneel O."/>
            <person name="Bryan C.G."/>
            <person name="Cleiss-Arnold J."/>
            <person name="Cruveiller S."/>
            <person name="Erhardt M."/>
            <person name="Heinrich-Salmeron A."/>
            <person name="Hommais F."/>
            <person name="Joulian C."/>
            <person name="Krin E."/>
            <person name="Lieutaud A."/>
            <person name="Lievremont D."/>
            <person name="Michel C."/>
            <person name="Muller D."/>
            <person name="Ortet P."/>
            <person name="Proux C."/>
            <person name="Siguier P."/>
            <person name="Roche D."/>
            <person name="Rouy Z."/>
            <person name="Salvignol G."/>
            <person name="Slyemi D."/>
            <person name="Talla E."/>
            <person name="Weiss S."/>
            <person name="Weissenbach J."/>
            <person name="Medigue C."/>
            <person name="Bertin P.N."/>
        </authorList>
    </citation>
    <scope>NUCLEOTIDE SEQUENCE [LARGE SCALE GENOMIC DNA]</scope>
    <source>
        <strain evidence="4">DSM 22701 / CIP 110005 / 3As</strain>
    </source>
</reference>
<sequence>MKKYRAPDLTQEHIATALDTLDTWRGKLTWDLLLDSLEAAWGYRYSRFTLASYPEVANAFAHRKDALKGTLPVSRGTPTDERVRAAIEQAERFKAKAERLEAENSLLLEQFVTWALNAESKGVTMDMLNKPLPKPDRDRSKVVK</sequence>
<protein>
    <submittedName>
        <fullName evidence="2">Uncharacterized protein</fullName>
    </submittedName>
</protein>
<evidence type="ECO:0000256" key="1">
    <source>
        <dbReference type="SAM" id="Coils"/>
    </source>
</evidence>
<keyword evidence="5" id="KW-1185">Reference proteome</keyword>
<reference key="1">
    <citation type="submission" date="2009-07" db="EMBL/GenBank/DDBJ databases">
        <authorList>
            <person name="Genoscope - CEA"/>
        </authorList>
    </citation>
    <scope>NUCLEOTIDE SEQUENCE</scope>
    <source>
        <strain>3As</strain>
    </source>
</reference>
<dbReference type="EMBL" id="FP475956">
    <property type="protein sequence ID" value="CAZ86842.1"/>
    <property type="molecule type" value="Genomic_DNA"/>
</dbReference>
<dbReference type="eggNOG" id="ENOG5032YGZ">
    <property type="taxonomic scope" value="Bacteria"/>
</dbReference>
<dbReference type="KEGG" id="thi:THI_0083"/>